<gene>
    <name evidence="6" type="ORF">JTE90_022804</name>
</gene>
<dbReference type="PANTHER" id="PTHR11610:SF173">
    <property type="entry name" value="LIPASE DOMAIN-CONTAINING PROTEIN-RELATED"/>
    <property type="match status" value="1"/>
</dbReference>
<proteinExistence type="inferred from homology"/>
<comment type="caution">
    <text evidence="6">The sequence shown here is derived from an EMBL/GenBank/DDBJ whole genome shotgun (WGS) entry which is preliminary data.</text>
</comment>
<name>A0AAV6V6G7_9ARAC</name>
<dbReference type="AlphaFoldDB" id="A0AAV6V6G7"/>
<evidence type="ECO:0000259" key="5">
    <source>
        <dbReference type="Pfam" id="PF00151"/>
    </source>
</evidence>
<accession>A0AAV6V6G7</accession>
<dbReference type="GO" id="GO:0005615">
    <property type="term" value="C:extracellular space"/>
    <property type="evidence" value="ECO:0007669"/>
    <property type="project" value="TreeGrafter"/>
</dbReference>
<dbReference type="GO" id="GO:0016042">
    <property type="term" value="P:lipid catabolic process"/>
    <property type="evidence" value="ECO:0007669"/>
    <property type="project" value="TreeGrafter"/>
</dbReference>
<evidence type="ECO:0000313" key="7">
    <source>
        <dbReference type="Proteomes" id="UP000827092"/>
    </source>
</evidence>
<dbReference type="EMBL" id="JAFNEN010000151">
    <property type="protein sequence ID" value="KAG8191811.1"/>
    <property type="molecule type" value="Genomic_DNA"/>
</dbReference>
<evidence type="ECO:0000256" key="2">
    <source>
        <dbReference type="ARBA" id="ARBA00010701"/>
    </source>
</evidence>
<sequence length="394" mass="44505">MFHLYTRKNRNNPFTFSPEKVQTVLQSEFNPNVWTRIISHGFTDGPYISNWQLSLKDDLLRFSDDNVIILDHSTTLLPPRLLYQQSVADTRLIGAQAANVIKFLVKKCGANLKRFHIIGHSLGAIIAGYAGERLNKLGRITGLDPAGPYFRKTPRIVNLDDTDATFVDIIHSNPAPNIILGLGINYDLGHSDFWPNGGKQMGCPLTTLRALFNGIPVTEPLLALTTCPHGRSYELFLYSFNQHDCLFVGAECPSYADFLKGKCDCGMQGEKCNFMSIHSMPRPPPRRNYYLKVGDERPYCLHQYQITVYLHTKGDAIRSVSPIVKMTINGKHLIQETLKLNIDLKVQKQVNTFLIFSIKKAEVIQSVKITSPSRAFNRSNVFVDAVKINYIYPK</sequence>
<dbReference type="PANTHER" id="PTHR11610">
    <property type="entry name" value="LIPASE"/>
    <property type="match status" value="1"/>
</dbReference>
<keyword evidence="3" id="KW-0964">Secreted</keyword>
<dbReference type="Gene3D" id="3.40.50.1820">
    <property type="entry name" value="alpha/beta hydrolase"/>
    <property type="match status" value="1"/>
</dbReference>
<evidence type="ECO:0000256" key="4">
    <source>
        <dbReference type="RuleBase" id="RU004262"/>
    </source>
</evidence>
<feature type="domain" description="Lipase" evidence="5">
    <location>
        <begin position="2"/>
        <end position="299"/>
    </location>
</feature>
<evidence type="ECO:0000313" key="6">
    <source>
        <dbReference type="EMBL" id="KAG8191811.1"/>
    </source>
</evidence>
<dbReference type="InterPro" id="IPR013818">
    <property type="entry name" value="Lipase"/>
</dbReference>
<evidence type="ECO:0000256" key="1">
    <source>
        <dbReference type="ARBA" id="ARBA00004613"/>
    </source>
</evidence>
<keyword evidence="7" id="KW-1185">Reference proteome</keyword>
<dbReference type="InterPro" id="IPR033906">
    <property type="entry name" value="Lipase_N"/>
</dbReference>
<dbReference type="CDD" id="cd00707">
    <property type="entry name" value="Pancreat_lipase_like"/>
    <property type="match status" value="1"/>
</dbReference>
<dbReference type="GO" id="GO:0016298">
    <property type="term" value="F:lipase activity"/>
    <property type="evidence" value="ECO:0007669"/>
    <property type="project" value="InterPro"/>
</dbReference>
<reference evidence="6 7" key="1">
    <citation type="journal article" date="2022" name="Nat. Ecol. Evol.">
        <title>A masculinizing supergene underlies an exaggerated male reproductive morph in a spider.</title>
        <authorList>
            <person name="Hendrickx F."/>
            <person name="De Corte Z."/>
            <person name="Sonet G."/>
            <person name="Van Belleghem S.M."/>
            <person name="Kostlbacher S."/>
            <person name="Vangestel C."/>
        </authorList>
    </citation>
    <scope>NUCLEOTIDE SEQUENCE [LARGE SCALE GENOMIC DNA]</scope>
    <source>
        <strain evidence="6">W744_W776</strain>
    </source>
</reference>
<dbReference type="InterPro" id="IPR000734">
    <property type="entry name" value="TAG_lipase"/>
</dbReference>
<dbReference type="Pfam" id="PF00151">
    <property type="entry name" value="Lipase"/>
    <property type="match status" value="1"/>
</dbReference>
<dbReference type="Proteomes" id="UP000827092">
    <property type="component" value="Unassembled WGS sequence"/>
</dbReference>
<protein>
    <recommendedName>
        <fullName evidence="5">Lipase domain-containing protein</fullName>
    </recommendedName>
</protein>
<comment type="subcellular location">
    <subcellularLocation>
        <location evidence="1">Secreted</location>
    </subcellularLocation>
</comment>
<comment type="similarity">
    <text evidence="2 4">Belongs to the AB hydrolase superfamily. Lipase family.</text>
</comment>
<dbReference type="SUPFAM" id="SSF53474">
    <property type="entry name" value="alpha/beta-Hydrolases"/>
    <property type="match status" value="1"/>
</dbReference>
<evidence type="ECO:0000256" key="3">
    <source>
        <dbReference type="ARBA" id="ARBA00022525"/>
    </source>
</evidence>
<organism evidence="6 7">
    <name type="scientific">Oedothorax gibbosus</name>
    <dbReference type="NCBI Taxonomy" id="931172"/>
    <lineage>
        <taxon>Eukaryota</taxon>
        <taxon>Metazoa</taxon>
        <taxon>Ecdysozoa</taxon>
        <taxon>Arthropoda</taxon>
        <taxon>Chelicerata</taxon>
        <taxon>Arachnida</taxon>
        <taxon>Araneae</taxon>
        <taxon>Araneomorphae</taxon>
        <taxon>Entelegynae</taxon>
        <taxon>Araneoidea</taxon>
        <taxon>Linyphiidae</taxon>
        <taxon>Erigoninae</taxon>
        <taxon>Oedothorax</taxon>
    </lineage>
</organism>
<dbReference type="InterPro" id="IPR029058">
    <property type="entry name" value="AB_hydrolase_fold"/>
</dbReference>